<accession>A0A6J4UZF8</accession>
<feature type="region of interest" description="Disordered" evidence="1">
    <location>
        <begin position="1"/>
        <end position="38"/>
    </location>
</feature>
<sequence length="38" mass="4303">MRNDDPVMERRPATRACATATRSRVRTTRDEAGAPDDR</sequence>
<feature type="compositionally biased region" description="Basic and acidic residues" evidence="1">
    <location>
        <begin position="1"/>
        <end position="12"/>
    </location>
</feature>
<evidence type="ECO:0000256" key="1">
    <source>
        <dbReference type="SAM" id="MobiDB-lite"/>
    </source>
</evidence>
<name>A0A6J4UZF8_9BACT</name>
<reference evidence="2" key="1">
    <citation type="submission" date="2020-02" db="EMBL/GenBank/DDBJ databases">
        <authorList>
            <person name="Meier V. D."/>
        </authorList>
    </citation>
    <scope>NUCLEOTIDE SEQUENCE</scope>
    <source>
        <strain evidence="2">AVDCRST_MAG33</strain>
    </source>
</reference>
<organism evidence="2">
    <name type="scientific">uncultured Thermomicrobiales bacterium</name>
    <dbReference type="NCBI Taxonomy" id="1645740"/>
    <lineage>
        <taxon>Bacteria</taxon>
        <taxon>Pseudomonadati</taxon>
        <taxon>Thermomicrobiota</taxon>
        <taxon>Thermomicrobia</taxon>
        <taxon>Thermomicrobiales</taxon>
        <taxon>environmental samples</taxon>
    </lineage>
</organism>
<evidence type="ECO:0000313" key="2">
    <source>
        <dbReference type="EMBL" id="CAA9562663.1"/>
    </source>
</evidence>
<protein>
    <submittedName>
        <fullName evidence="2">Uncharacterized protein</fullName>
    </submittedName>
</protein>
<dbReference type="AlphaFoldDB" id="A0A6J4UZF8"/>
<feature type="compositionally biased region" description="Basic and acidic residues" evidence="1">
    <location>
        <begin position="27"/>
        <end position="38"/>
    </location>
</feature>
<dbReference type="EMBL" id="CADCWK010000189">
    <property type="protein sequence ID" value="CAA9562663.1"/>
    <property type="molecule type" value="Genomic_DNA"/>
</dbReference>
<gene>
    <name evidence="2" type="ORF">AVDCRST_MAG33-1801</name>
</gene>
<proteinExistence type="predicted"/>